<feature type="non-terminal residue" evidence="1">
    <location>
        <position position="104"/>
    </location>
</feature>
<name>A0A9N9ESL5_FUNMO</name>
<evidence type="ECO:0000313" key="2">
    <source>
        <dbReference type="Proteomes" id="UP000789375"/>
    </source>
</evidence>
<dbReference type="EMBL" id="CAJVPP010007573">
    <property type="protein sequence ID" value="CAG8689670.1"/>
    <property type="molecule type" value="Genomic_DNA"/>
</dbReference>
<dbReference type="Proteomes" id="UP000789375">
    <property type="component" value="Unassembled WGS sequence"/>
</dbReference>
<reference evidence="1" key="1">
    <citation type="submission" date="2021-06" db="EMBL/GenBank/DDBJ databases">
        <authorList>
            <person name="Kallberg Y."/>
            <person name="Tangrot J."/>
            <person name="Rosling A."/>
        </authorList>
    </citation>
    <scope>NUCLEOTIDE SEQUENCE</scope>
    <source>
        <strain evidence="1">87-6 pot B 2015</strain>
    </source>
</reference>
<gene>
    <name evidence="1" type="ORF">FMOSSE_LOCUS13279</name>
</gene>
<keyword evidence="2" id="KW-1185">Reference proteome</keyword>
<comment type="caution">
    <text evidence="1">The sequence shown here is derived from an EMBL/GenBank/DDBJ whole genome shotgun (WGS) entry which is preliminary data.</text>
</comment>
<accession>A0A9N9ESL5</accession>
<proteinExistence type="predicted"/>
<sequence>MRELSDYSIFDALQNSAEAYFNEDEEELERLITLFLEDEIAEGGLIDDKIIDTILNANKEKEKEPMADKIEIAPVLKKVSPVEAKKAIYKIIRFLYEQEVEFGK</sequence>
<protein>
    <submittedName>
        <fullName evidence="1">9908_t:CDS:1</fullName>
    </submittedName>
</protein>
<dbReference type="AlphaFoldDB" id="A0A9N9ESL5"/>
<organism evidence="1 2">
    <name type="scientific">Funneliformis mosseae</name>
    <name type="common">Endomycorrhizal fungus</name>
    <name type="synonym">Glomus mosseae</name>
    <dbReference type="NCBI Taxonomy" id="27381"/>
    <lineage>
        <taxon>Eukaryota</taxon>
        <taxon>Fungi</taxon>
        <taxon>Fungi incertae sedis</taxon>
        <taxon>Mucoromycota</taxon>
        <taxon>Glomeromycotina</taxon>
        <taxon>Glomeromycetes</taxon>
        <taxon>Glomerales</taxon>
        <taxon>Glomeraceae</taxon>
        <taxon>Funneliformis</taxon>
    </lineage>
</organism>
<evidence type="ECO:0000313" key="1">
    <source>
        <dbReference type="EMBL" id="CAG8689670.1"/>
    </source>
</evidence>